<keyword evidence="3 10" id="KW-0285">Flavoprotein</keyword>
<evidence type="ECO:0000313" key="14">
    <source>
        <dbReference type="EMBL" id="MCB8877051.1"/>
    </source>
</evidence>
<feature type="domain" description="Acyl-CoA dehydrogenase/oxidase C-terminal" evidence="11">
    <location>
        <begin position="229"/>
        <end position="378"/>
    </location>
</feature>
<dbReference type="AlphaFoldDB" id="A0A964E077"/>
<dbReference type="PANTHER" id="PTHR43884:SF12">
    <property type="entry name" value="ISOVALERYL-COA DEHYDROGENASE, MITOCHONDRIAL-RELATED"/>
    <property type="match status" value="1"/>
</dbReference>
<dbReference type="GO" id="GO:0050660">
    <property type="term" value="F:flavin adenine dinucleotide binding"/>
    <property type="evidence" value="ECO:0007669"/>
    <property type="project" value="InterPro"/>
</dbReference>
<dbReference type="PIRSF" id="PIRSF016578">
    <property type="entry name" value="HsaA"/>
    <property type="match status" value="1"/>
</dbReference>
<dbReference type="Pfam" id="PF02770">
    <property type="entry name" value="Acyl-CoA_dh_M"/>
    <property type="match status" value="1"/>
</dbReference>
<comment type="catalytic activity">
    <reaction evidence="6">
        <text>3-sulfinopropanoyl-CoA + H2O = propanoyl-CoA + sulfite + H(+)</text>
        <dbReference type="Rhea" id="RHEA:41624"/>
        <dbReference type="ChEBI" id="CHEBI:15377"/>
        <dbReference type="ChEBI" id="CHEBI:15378"/>
        <dbReference type="ChEBI" id="CHEBI:17359"/>
        <dbReference type="ChEBI" id="CHEBI:57392"/>
        <dbReference type="ChEBI" id="CHEBI:78349"/>
        <dbReference type="EC" id="3.13.1.4"/>
    </reaction>
    <physiologicalReaction direction="left-to-right" evidence="6">
        <dbReference type="Rhea" id="RHEA:41625"/>
    </physiologicalReaction>
</comment>
<reference evidence="14" key="2">
    <citation type="submission" date="2021-01" db="EMBL/GenBank/DDBJ databases">
        <authorList>
            <person name="Mieszkin S."/>
            <person name="Pouder E."/>
            <person name="Alain K."/>
        </authorList>
    </citation>
    <scope>NUCLEOTIDE SEQUENCE</scope>
    <source>
        <strain evidence="14">HW T2.11</strain>
    </source>
</reference>
<evidence type="ECO:0000256" key="9">
    <source>
        <dbReference type="ARBA" id="ARBA00075603"/>
    </source>
</evidence>
<dbReference type="Gene3D" id="2.40.110.10">
    <property type="entry name" value="Butyryl-CoA Dehydrogenase, subunit A, domain 2"/>
    <property type="match status" value="1"/>
</dbReference>
<dbReference type="Pfam" id="PF00441">
    <property type="entry name" value="Acyl-CoA_dh_1"/>
    <property type="match status" value="1"/>
</dbReference>
<evidence type="ECO:0000256" key="8">
    <source>
        <dbReference type="ARBA" id="ARBA00068311"/>
    </source>
</evidence>
<evidence type="ECO:0000256" key="1">
    <source>
        <dbReference type="ARBA" id="ARBA00001974"/>
    </source>
</evidence>
<dbReference type="InterPro" id="IPR009075">
    <property type="entry name" value="AcylCo_DH/oxidase_C"/>
</dbReference>
<proteinExistence type="inferred from homology"/>
<evidence type="ECO:0000259" key="13">
    <source>
        <dbReference type="Pfam" id="PF02771"/>
    </source>
</evidence>
<dbReference type="EC" id="3.13.1.4" evidence="7"/>
<dbReference type="RefSeq" id="WP_227322708.1">
    <property type="nucleotide sequence ID" value="NZ_JAESVB010000010.1"/>
</dbReference>
<feature type="domain" description="Acyl-CoA oxidase/dehydrogenase middle" evidence="12">
    <location>
        <begin position="121"/>
        <end position="217"/>
    </location>
</feature>
<dbReference type="Proteomes" id="UP000708298">
    <property type="component" value="Unassembled WGS sequence"/>
</dbReference>
<evidence type="ECO:0000256" key="3">
    <source>
        <dbReference type="ARBA" id="ARBA00022630"/>
    </source>
</evidence>
<reference evidence="14" key="1">
    <citation type="journal article" date="2021" name="Microorganisms">
        <title>Acidisoma silvae sp. nov. and Acidisomacellulosilytica sp. nov., Two Acidophilic Bacteria Isolated from Decaying Wood, Hydrolyzing Cellulose and Producing Poly-3-hydroxybutyrate.</title>
        <authorList>
            <person name="Mieszkin S."/>
            <person name="Pouder E."/>
            <person name="Uroz S."/>
            <person name="Simon-Colin C."/>
            <person name="Alain K."/>
        </authorList>
    </citation>
    <scope>NUCLEOTIDE SEQUENCE</scope>
    <source>
        <strain evidence="14">HW T2.11</strain>
    </source>
</reference>
<comment type="cofactor">
    <cofactor evidence="1 10">
        <name>FAD</name>
        <dbReference type="ChEBI" id="CHEBI:57692"/>
    </cofactor>
</comment>
<evidence type="ECO:0000259" key="12">
    <source>
        <dbReference type="Pfam" id="PF02770"/>
    </source>
</evidence>
<dbReference type="EMBL" id="JAESVB010000010">
    <property type="protein sequence ID" value="MCB8877051.1"/>
    <property type="molecule type" value="Genomic_DNA"/>
</dbReference>
<feature type="domain" description="Acyl-CoA dehydrogenase/oxidase N-terminal" evidence="13">
    <location>
        <begin position="6"/>
        <end position="116"/>
    </location>
</feature>
<comment type="similarity">
    <text evidence="2 10">Belongs to the acyl-CoA dehydrogenase family.</text>
</comment>
<protein>
    <recommendedName>
        <fullName evidence="8">3-sulfinopropanoyl-CoA desulfinase</fullName>
        <ecNumber evidence="7">3.13.1.4</ecNumber>
    </recommendedName>
    <alternativeName>
        <fullName evidence="9">3-sulfinopropionyl coenzyme A desulfinase</fullName>
    </alternativeName>
</protein>
<sequence>MSPFCTEDDLAIAETVGRFAQDVVAPRAQAIDAEERFAGEHLQALADIGLTGMNLPAEWGGAGVSPVALYLAVEALAGACASTTSMLTAHFLATDTILLGGSADQHRQWLPDAAAGRRLGAFALTEPRAGSNPADMRTKAERTADGGFRLSGVKHFISNAGHADFLTVFALTDPAAGARGISAFVVDRRTPGLTVGAPEPTMGLRGGHVFEVSFDNCLLPPDALLGPEGSGFRTAMKVLDNGRVEIAATCTGIAQAALTDSIAWVKQREVEGEPIARFQGLQWYLADMATDLDAARLLGLRAASLRANHQRFSQEAAIAKLFASEMAGRVTDKALQMHGGYGYARAMRLERLVRDARIMRIYEGSSEIQRNIIARNLLK</sequence>
<dbReference type="InterPro" id="IPR037069">
    <property type="entry name" value="AcylCoA_DH/ox_N_sf"/>
</dbReference>
<evidence type="ECO:0000256" key="4">
    <source>
        <dbReference type="ARBA" id="ARBA00022827"/>
    </source>
</evidence>
<dbReference type="InterPro" id="IPR013786">
    <property type="entry name" value="AcylCoA_DH/ox_N"/>
</dbReference>
<accession>A0A964E077</accession>
<dbReference type="InterPro" id="IPR009100">
    <property type="entry name" value="AcylCoA_DH/oxidase_NM_dom_sf"/>
</dbReference>
<organism evidence="14 15">
    <name type="scientific">Acidisoma silvae</name>
    <dbReference type="NCBI Taxonomy" id="2802396"/>
    <lineage>
        <taxon>Bacteria</taxon>
        <taxon>Pseudomonadati</taxon>
        <taxon>Pseudomonadota</taxon>
        <taxon>Alphaproteobacteria</taxon>
        <taxon>Acetobacterales</taxon>
        <taxon>Acidocellaceae</taxon>
        <taxon>Acidisoma</taxon>
    </lineage>
</organism>
<dbReference type="PANTHER" id="PTHR43884">
    <property type="entry name" value="ACYL-COA DEHYDROGENASE"/>
    <property type="match status" value="1"/>
</dbReference>
<evidence type="ECO:0000259" key="11">
    <source>
        <dbReference type="Pfam" id="PF00441"/>
    </source>
</evidence>
<evidence type="ECO:0000256" key="6">
    <source>
        <dbReference type="ARBA" id="ARBA00052938"/>
    </source>
</evidence>
<dbReference type="Gene3D" id="1.10.540.10">
    <property type="entry name" value="Acyl-CoA dehydrogenase/oxidase, N-terminal domain"/>
    <property type="match status" value="1"/>
</dbReference>
<evidence type="ECO:0000256" key="7">
    <source>
        <dbReference type="ARBA" id="ARBA00066461"/>
    </source>
</evidence>
<comment type="caution">
    <text evidence="14">The sequence shown here is derived from an EMBL/GenBank/DDBJ whole genome shotgun (WGS) entry which is preliminary data.</text>
</comment>
<dbReference type="SUPFAM" id="SSF56645">
    <property type="entry name" value="Acyl-CoA dehydrogenase NM domain-like"/>
    <property type="match status" value="1"/>
</dbReference>
<dbReference type="SUPFAM" id="SSF47203">
    <property type="entry name" value="Acyl-CoA dehydrogenase C-terminal domain-like"/>
    <property type="match status" value="1"/>
</dbReference>
<dbReference type="FunFam" id="1.20.140.10:FF:000004">
    <property type="entry name" value="Acyl-CoA dehydrogenase FadE25"/>
    <property type="match status" value="1"/>
</dbReference>
<dbReference type="InterPro" id="IPR046373">
    <property type="entry name" value="Acyl-CoA_Oxase/DH_mid-dom_sf"/>
</dbReference>
<keyword evidence="5 10" id="KW-0560">Oxidoreductase</keyword>
<evidence type="ECO:0000313" key="15">
    <source>
        <dbReference type="Proteomes" id="UP000708298"/>
    </source>
</evidence>
<name>A0A964E077_9PROT</name>
<evidence type="ECO:0000256" key="10">
    <source>
        <dbReference type="RuleBase" id="RU362125"/>
    </source>
</evidence>
<dbReference type="FunFam" id="2.40.110.10:FF:000002">
    <property type="entry name" value="Acyl-CoA dehydrogenase fadE12"/>
    <property type="match status" value="1"/>
</dbReference>
<keyword evidence="15" id="KW-1185">Reference proteome</keyword>
<evidence type="ECO:0000256" key="2">
    <source>
        <dbReference type="ARBA" id="ARBA00009347"/>
    </source>
</evidence>
<dbReference type="InterPro" id="IPR036250">
    <property type="entry name" value="AcylCo_DH-like_C"/>
</dbReference>
<dbReference type="Pfam" id="PF02771">
    <property type="entry name" value="Acyl-CoA_dh_N"/>
    <property type="match status" value="1"/>
</dbReference>
<dbReference type="GO" id="GO:0003995">
    <property type="term" value="F:acyl-CoA dehydrogenase activity"/>
    <property type="evidence" value="ECO:0007669"/>
    <property type="project" value="TreeGrafter"/>
</dbReference>
<dbReference type="InterPro" id="IPR006091">
    <property type="entry name" value="Acyl-CoA_Oxase/DH_mid-dom"/>
</dbReference>
<dbReference type="Gene3D" id="1.20.140.10">
    <property type="entry name" value="Butyryl-CoA Dehydrogenase, subunit A, domain 3"/>
    <property type="match status" value="1"/>
</dbReference>
<gene>
    <name evidence="14" type="ORF">ASILVAE211_17790</name>
</gene>
<evidence type="ECO:0000256" key="5">
    <source>
        <dbReference type="ARBA" id="ARBA00023002"/>
    </source>
</evidence>
<keyword evidence="4 10" id="KW-0274">FAD</keyword>